<evidence type="ECO:0000256" key="2">
    <source>
        <dbReference type="ARBA" id="ARBA00022692"/>
    </source>
</evidence>
<accession>A0A1G2CBV6</accession>
<evidence type="ECO:0000256" key="5">
    <source>
        <dbReference type="SAM" id="Phobius"/>
    </source>
</evidence>
<proteinExistence type="predicted"/>
<keyword evidence="4 5" id="KW-0472">Membrane</keyword>
<comment type="caution">
    <text evidence="7">The sequence shown here is derived from an EMBL/GenBank/DDBJ whole genome shotgun (WGS) entry which is preliminary data.</text>
</comment>
<dbReference type="GO" id="GO:0016020">
    <property type="term" value="C:membrane"/>
    <property type="evidence" value="ECO:0007669"/>
    <property type="project" value="UniProtKB-SubCell"/>
</dbReference>
<comment type="subcellular location">
    <subcellularLocation>
        <location evidence="1">Membrane</location>
        <topology evidence="1">Multi-pass membrane protein</topology>
    </subcellularLocation>
</comment>
<evidence type="ECO:0000256" key="4">
    <source>
        <dbReference type="ARBA" id="ARBA00023136"/>
    </source>
</evidence>
<dbReference type="AlphaFoldDB" id="A0A1G2CBV6"/>
<dbReference type="STRING" id="1798649.A3B13_00960"/>
<sequence>MRQFALYESGRITRFLIAVGISGFTYYALLYGLTEFFGAWYIISATIASVVYYGVNFSLHKFWTFKNKSRKYANQQLLQYSIMSLCNWTLNTSLLYVLVEYFHLWYMLAQAILTVVASIIAYFGTYFGLRWIFRHR</sequence>
<protein>
    <recommendedName>
        <fullName evidence="6">GtrA/DPMS transmembrane domain-containing protein</fullName>
    </recommendedName>
</protein>
<evidence type="ECO:0000313" key="7">
    <source>
        <dbReference type="EMBL" id="OGY98864.1"/>
    </source>
</evidence>
<gene>
    <name evidence="7" type="ORF">A3B13_00960</name>
</gene>
<dbReference type="Pfam" id="PF04138">
    <property type="entry name" value="GtrA_DPMS_TM"/>
    <property type="match status" value="1"/>
</dbReference>
<feature type="transmembrane region" description="Helical" evidence="5">
    <location>
        <begin position="12"/>
        <end position="33"/>
    </location>
</feature>
<dbReference type="EMBL" id="MHKZ01000051">
    <property type="protein sequence ID" value="OGY98864.1"/>
    <property type="molecule type" value="Genomic_DNA"/>
</dbReference>
<keyword evidence="2 5" id="KW-0812">Transmembrane</keyword>
<feature type="transmembrane region" description="Helical" evidence="5">
    <location>
        <begin position="39"/>
        <end position="59"/>
    </location>
</feature>
<feature type="transmembrane region" description="Helical" evidence="5">
    <location>
        <begin position="105"/>
        <end position="129"/>
    </location>
</feature>
<dbReference type="InterPro" id="IPR007267">
    <property type="entry name" value="GtrA_DPMS_TM"/>
</dbReference>
<keyword evidence="3 5" id="KW-1133">Transmembrane helix</keyword>
<feature type="transmembrane region" description="Helical" evidence="5">
    <location>
        <begin position="80"/>
        <end position="99"/>
    </location>
</feature>
<feature type="domain" description="GtrA/DPMS transmembrane" evidence="6">
    <location>
        <begin position="14"/>
        <end position="126"/>
    </location>
</feature>
<dbReference type="GO" id="GO:0000271">
    <property type="term" value="P:polysaccharide biosynthetic process"/>
    <property type="evidence" value="ECO:0007669"/>
    <property type="project" value="InterPro"/>
</dbReference>
<evidence type="ECO:0000256" key="3">
    <source>
        <dbReference type="ARBA" id="ARBA00022989"/>
    </source>
</evidence>
<evidence type="ECO:0000259" key="6">
    <source>
        <dbReference type="Pfam" id="PF04138"/>
    </source>
</evidence>
<evidence type="ECO:0000256" key="1">
    <source>
        <dbReference type="ARBA" id="ARBA00004141"/>
    </source>
</evidence>
<dbReference type="Proteomes" id="UP000176287">
    <property type="component" value="Unassembled WGS sequence"/>
</dbReference>
<name>A0A1G2CBV6_9BACT</name>
<evidence type="ECO:0000313" key="8">
    <source>
        <dbReference type="Proteomes" id="UP000176287"/>
    </source>
</evidence>
<reference evidence="7 8" key="1">
    <citation type="journal article" date="2016" name="Nat. Commun.">
        <title>Thousands of microbial genomes shed light on interconnected biogeochemical processes in an aquifer system.</title>
        <authorList>
            <person name="Anantharaman K."/>
            <person name="Brown C.T."/>
            <person name="Hug L.A."/>
            <person name="Sharon I."/>
            <person name="Castelle C.J."/>
            <person name="Probst A.J."/>
            <person name="Thomas B.C."/>
            <person name="Singh A."/>
            <person name="Wilkins M.J."/>
            <person name="Karaoz U."/>
            <person name="Brodie E.L."/>
            <person name="Williams K.H."/>
            <person name="Hubbard S.S."/>
            <person name="Banfield J.F."/>
        </authorList>
    </citation>
    <scope>NUCLEOTIDE SEQUENCE [LARGE SCALE GENOMIC DNA]</scope>
</reference>
<organism evidence="7 8">
    <name type="scientific">Candidatus Liptonbacteria bacterium RIFCSPLOWO2_01_FULL_45_15</name>
    <dbReference type="NCBI Taxonomy" id="1798649"/>
    <lineage>
        <taxon>Bacteria</taxon>
        <taxon>Candidatus Liptoniibacteriota</taxon>
    </lineage>
</organism>